<reference evidence="2" key="2">
    <citation type="submission" date="2017-12" db="EMBL/GenBank/DDBJ databases">
        <title>Genome sequence of the Bar-tailed Godwit (Limosa lapponica baueri).</title>
        <authorList>
            <person name="Lima N.C.B."/>
            <person name="Parody-Merino A.M."/>
            <person name="Battley P.F."/>
            <person name="Fidler A.E."/>
            <person name="Prosdocimi F."/>
        </authorList>
    </citation>
    <scope>NUCLEOTIDE SEQUENCE [LARGE SCALE GENOMIC DNA]</scope>
</reference>
<dbReference type="GO" id="GO:0006941">
    <property type="term" value="P:striated muscle contraction"/>
    <property type="evidence" value="ECO:0007669"/>
    <property type="project" value="TreeGrafter"/>
</dbReference>
<dbReference type="GO" id="GO:0005790">
    <property type="term" value="C:smooth endoplasmic reticulum"/>
    <property type="evidence" value="ECO:0007669"/>
    <property type="project" value="TreeGrafter"/>
</dbReference>
<reference evidence="2" key="1">
    <citation type="submission" date="2017-11" db="EMBL/GenBank/DDBJ databases">
        <authorList>
            <person name="Lima N.C."/>
            <person name="Parody-Merino A.M."/>
            <person name="Battley P.F."/>
            <person name="Fidler A.E."/>
            <person name="Prosdocimi F."/>
        </authorList>
    </citation>
    <scope>NUCLEOTIDE SEQUENCE [LARGE SCALE GENOMIC DNA]</scope>
</reference>
<dbReference type="InterPro" id="IPR043136">
    <property type="entry name" value="B30.2/SPRY_sf"/>
</dbReference>
<name>A0A2I0SZX9_LIMLA</name>
<dbReference type="GO" id="GO:0030018">
    <property type="term" value="C:Z disc"/>
    <property type="evidence" value="ECO:0007669"/>
    <property type="project" value="TreeGrafter"/>
</dbReference>
<dbReference type="GO" id="GO:0014808">
    <property type="term" value="P:release of sequestered calcium ion into cytosol by sarcoplasmic reticulum"/>
    <property type="evidence" value="ECO:0007669"/>
    <property type="project" value="TreeGrafter"/>
</dbReference>
<accession>A0A2I0SZX9</accession>
<dbReference type="GO" id="GO:0033017">
    <property type="term" value="C:sarcoplasmic reticulum membrane"/>
    <property type="evidence" value="ECO:0007669"/>
    <property type="project" value="TreeGrafter"/>
</dbReference>
<sequence length="113" mass="12417">MIDLHEPHITFTLNGEVLISDAGSELAFKDFEVGDGFVPVCSLGLEQEGRLNLGQDVGSLRFFSICGLQEGYEPFAINMKRPIALWFTKSLPQFVPVPPDHPQLESPGTGDGW</sequence>
<dbReference type="GO" id="GO:0042383">
    <property type="term" value="C:sarcolemma"/>
    <property type="evidence" value="ECO:0007669"/>
    <property type="project" value="TreeGrafter"/>
</dbReference>
<dbReference type="PANTHER" id="PTHR46399:SF10">
    <property type="entry name" value="RYANODINE RECEPTOR 1"/>
    <property type="match status" value="1"/>
</dbReference>
<gene>
    <name evidence="1" type="ORF">llap_22591</name>
</gene>
<dbReference type="EMBL" id="KZ531335">
    <property type="protein sequence ID" value="PKU27105.1"/>
    <property type="molecule type" value="Genomic_DNA"/>
</dbReference>
<proteinExistence type="predicted"/>
<dbReference type="GO" id="GO:0034704">
    <property type="term" value="C:calcium channel complex"/>
    <property type="evidence" value="ECO:0007669"/>
    <property type="project" value="TreeGrafter"/>
</dbReference>
<dbReference type="OrthoDB" id="300855at2759"/>
<evidence type="ECO:0000313" key="2">
    <source>
        <dbReference type="Proteomes" id="UP000233556"/>
    </source>
</evidence>
<dbReference type="AlphaFoldDB" id="A0A2I0SZX9"/>
<protein>
    <submittedName>
        <fullName evidence="1">Uncharacterized protein</fullName>
    </submittedName>
</protein>
<dbReference type="Proteomes" id="UP000233556">
    <property type="component" value="Unassembled WGS sequence"/>
</dbReference>
<evidence type="ECO:0000313" key="1">
    <source>
        <dbReference type="EMBL" id="PKU27105.1"/>
    </source>
</evidence>
<organism evidence="1 2">
    <name type="scientific">Limosa lapponica baueri</name>
    <dbReference type="NCBI Taxonomy" id="1758121"/>
    <lineage>
        <taxon>Eukaryota</taxon>
        <taxon>Metazoa</taxon>
        <taxon>Chordata</taxon>
        <taxon>Craniata</taxon>
        <taxon>Vertebrata</taxon>
        <taxon>Euteleostomi</taxon>
        <taxon>Archelosauria</taxon>
        <taxon>Archosauria</taxon>
        <taxon>Dinosauria</taxon>
        <taxon>Saurischia</taxon>
        <taxon>Theropoda</taxon>
        <taxon>Coelurosauria</taxon>
        <taxon>Aves</taxon>
        <taxon>Neognathae</taxon>
        <taxon>Neoaves</taxon>
        <taxon>Charadriiformes</taxon>
        <taxon>Scolopacidae</taxon>
        <taxon>Limosa</taxon>
    </lineage>
</organism>
<dbReference type="InterPro" id="IPR015925">
    <property type="entry name" value="Ryanodine_IP3_receptor"/>
</dbReference>
<dbReference type="PANTHER" id="PTHR46399">
    <property type="entry name" value="B30.2/SPRY DOMAIN-CONTAINING PROTEIN"/>
    <property type="match status" value="1"/>
</dbReference>
<dbReference type="Gene3D" id="2.60.120.920">
    <property type="match status" value="1"/>
</dbReference>
<dbReference type="GO" id="GO:0005219">
    <property type="term" value="F:ryanodine-sensitive calcium-release channel activity"/>
    <property type="evidence" value="ECO:0007669"/>
    <property type="project" value="TreeGrafter"/>
</dbReference>
<keyword evidence="2" id="KW-1185">Reference proteome</keyword>